<dbReference type="CDD" id="cd08071">
    <property type="entry name" value="MPN_DUF2466"/>
    <property type="match status" value="1"/>
</dbReference>
<dbReference type="PROSITE" id="PS50249">
    <property type="entry name" value="MPN"/>
    <property type="match status" value="1"/>
</dbReference>
<dbReference type="PANTHER" id="PTHR30471">
    <property type="entry name" value="DNA REPAIR PROTEIN RADC"/>
    <property type="match status" value="1"/>
</dbReference>
<dbReference type="Pfam" id="PF04002">
    <property type="entry name" value="RadC"/>
    <property type="match status" value="1"/>
</dbReference>
<dbReference type="InterPro" id="IPR037518">
    <property type="entry name" value="MPN"/>
</dbReference>
<dbReference type="InterPro" id="IPR010994">
    <property type="entry name" value="RuvA_2-like"/>
</dbReference>
<dbReference type="Gene3D" id="3.40.140.10">
    <property type="entry name" value="Cytidine Deaminase, domain 2"/>
    <property type="match status" value="1"/>
</dbReference>
<dbReference type="InterPro" id="IPR001405">
    <property type="entry name" value="UPF0758"/>
</dbReference>
<keyword evidence="1" id="KW-0645">Protease</keyword>
<organism evidence="8 9">
    <name type="scientific">Termitidicoccus mucosus</name>
    <dbReference type="NCBI Taxonomy" id="1184151"/>
    <lineage>
        <taxon>Bacteria</taxon>
        <taxon>Pseudomonadati</taxon>
        <taxon>Verrucomicrobiota</taxon>
        <taxon>Opitutia</taxon>
        <taxon>Opitutales</taxon>
        <taxon>Opitutaceae</taxon>
        <taxon>Termitidicoccus</taxon>
    </lineage>
</organism>
<evidence type="ECO:0000313" key="9">
    <source>
        <dbReference type="Proteomes" id="UP000078486"/>
    </source>
</evidence>
<dbReference type="PANTHER" id="PTHR30471:SF3">
    <property type="entry name" value="UPF0758 PROTEIN YEES-RELATED"/>
    <property type="match status" value="1"/>
</dbReference>
<comment type="caution">
    <text evidence="8">The sequence shown here is derived from an EMBL/GenBank/DDBJ whole genome shotgun (WGS) entry which is preliminary data.</text>
</comment>
<evidence type="ECO:0000256" key="1">
    <source>
        <dbReference type="ARBA" id="ARBA00022670"/>
    </source>
</evidence>
<protein>
    <recommendedName>
        <fullName evidence="7">MPN domain-containing protein</fullName>
    </recommendedName>
</protein>
<comment type="similarity">
    <text evidence="6">Belongs to the UPF0758 family.</text>
</comment>
<gene>
    <name evidence="8" type="ORF">AW736_21500</name>
</gene>
<keyword evidence="3" id="KW-0378">Hydrolase</keyword>
<evidence type="ECO:0000256" key="4">
    <source>
        <dbReference type="ARBA" id="ARBA00022833"/>
    </source>
</evidence>
<keyword evidence="4" id="KW-0862">Zinc</keyword>
<evidence type="ECO:0000256" key="3">
    <source>
        <dbReference type="ARBA" id="ARBA00022801"/>
    </source>
</evidence>
<keyword evidence="9" id="KW-1185">Reference proteome</keyword>
<dbReference type="Proteomes" id="UP000078486">
    <property type="component" value="Unassembled WGS sequence"/>
</dbReference>
<reference evidence="8 9" key="1">
    <citation type="submission" date="2016-01" db="EMBL/GenBank/DDBJ databases">
        <title>High potential of lignocellulose degradation of a new Verrucomicrobia species.</title>
        <authorList>
            <person name="Wang Y."/>
            <person name="Shi Y."/>
            <person name="Qiu Z."/>
            <person name="Liu S."/>
            <person name="Yang H."/>
        </authorList>
    </citation>
    <scope>NUCLEOTIDE SEQUENCE [LARGE SCALE GENOMIC DNA]</scope>
    <source>
        <strain evidence="8 9">TSB47</strain>
    </source>
</reference>
<dbReference type="GO" id="GO:0046872">
    <property type="term" value="F:metal ion binding"/>
    <property type="evidence" value="ECO:0007669"/>
    <property type="project" value="UniProtKB-KW"/>
</dbReference>
<evidence type="ECO:0000313" key="8">
    <source>
        <dbReference type="EMBL" id="OAM87967.1"/>
    </source>
</evidence>
<dbReference type="GO" id="GO:0006508">
    <property type="term" value="P:proteolysis"/>
    <property type="evidence" value="ECO:0007669"/>
    <property type="project" value="UniProtKB-KW"/>
</dbReference>
<name>A0A178IFN2_9BACT</name>
<feature type="domain" description="MPN" evidence="7">
    <location>
        <begin position="124"/>
        <end position="253"/>
    </location>
</feature>
<dbReference type="OrthoDB" id="9804482at2"/>
<dbReference type="STRING" id="1184151.AW736_21500"/>
<accession>A0A178IFN2</accession>
<evidence type="ECO:0000256" key="6">
    <source>
        <dbReference type="RuleBase" id="RU003797"/>
    </source>
</evidence>
<dbReference type="PROSITE" id="PS01302">
    <property type="entry name" value="UPF0758"/>
    <property type="match status" value="1"/>
</dbReference>
<dbReference type="AlphaFoldDB" id="A0A178IFN2"/>
<dbReference type="EMBL" id="LRRQ01000152">
    <property type="protein sequence ID" value="OAM87967.1"/>
    <property type="molecule type" value="Genomic_DNA"/>
</dbReference>
<keyword evidence="5" id="KW-0482">Metalloprotease</keyword>
<dbReference type="Pfam" id="PF20582">
    <property type="entry name" value="UPF0758_N"/>
    <property type="match status" value="1"/>
</dbReference>
<evidence type="ECO:0000256" key="2">
    <source>
        <dbReference type="ARBA" id="ARBA00022723"/>
    </source>
</evidence>
<evidence type="ECO:0000256" key="5">
    <source>
        <dbReference type="ARBA" id="ARBA00023049"/>
    </source>
</evidence>
<dbReference type="InterPro" id="IPR046778">
    <property type="entry name" value="UPF0758_N"/>
</dbReference>
<dbReference type="NCBIfam" id="TIGR00608">
    <property type="entry name" value="radc"/>
    <property type="match status" value="1"/>
</dbReference>
<keyword evidence="2" id="KW-0479">Metal-binding</keyword>
<dbReference type="InterPro" id="IPR020891">
    <property type="entry name" value="UPF0758_CS"/>
</dbReference>
<dbReference type="SUPFAM" id="SSF47781">
    <property type="entry name" value="RuvA domain 2-like"/>
    <property type="match status" value="1"/>
</dbReference>
<proteinExistence type="inferred from homology"/>
<dbReference type="NCBIfam" id="NF000642">
    <property type="entry name" value="PRK00024.1"/>
    <property type="match status" value="1"/>
</dbReference>
<dbReference type="RefSeq" id="WP_068772327.1">
    <property type="nucleotide sequence ID" value="NZ_CP109796.1"/>
</dbReference>
<dbReference type="SUPFAM" id="SSF102712">
    <property type="entry name" value="JAB1/MPN domain"/>
    <property type="match status" value="1"/>
</dbReference>
<dbReference type="InterPro" id="IPR025657">
    <property type="entry name" value="RadC_JAB"/>
</dbReference>
<evidence type="ECO:0000259" key="7">
    <source>
        <dbReference type="PROSITE" id="PS50249"/>
    </source>
</evidence>
<sequence length="253" mass="27260">MHSVSAATSVSAPCLPEASSVTNRLREMIPGERPQERLQRLGPAALGDTELLAMLLRSGTRGHDVLSLAARLLAAAGSLGNLISWREADYRKLKGIGRVKALQLITVMEIARRVIGRQAGEAPVLDSPAAAAAYLLPVCAGLEVEKFWVLCLNRKNRLLKRVEITSGTATASLAHPREVFREAIREGAVAILCMHNHPSGDPRPSAQDIQVTRQLRDASRVIGIDLVDHIIVGRKEADPAGAGFYSFREAGLV</sequence>
<dbReference type="GO" id="GO:0008237">
    <property type="term" value="F:metallopeptidase activity"/>
    <property type="evidence" value="ECO:0007669"/>
    <property type="project" value="UniProtKB-KW"/>
</dbReference>